<proteinExistence type="predicted"/>
<dbReference type="Pfam" id="PF20736">
    <property type="entry name" value="Glyco_hydro127M"/>
    <property type="match status" value="1"/>
</dbReference>
<evidence type="ECO:0000313" key="4">
    <source>
        <dbReference type="EMBL" id="THZ80194.1"/>
    </source>
</evidence>
<dbReference type="PANTHER" id="PTHR43465:SF2">
    <property type="entry name" value="DUF1680 DOMAIN PROTEIN (AFU_ORTHOLOGUE AFUA_1G08910)"/>
    <property type="match status" value="1"/>
</dbReference>
<feature type="domain" description="Non-reducing end beta-L-arabinofuranosidase-like GH127 C-terminal" evidence="3">
    <location>
        <begin position="375"/>
        <end position="484"/>
    </location>
</feature>
<evidence type="ECO:0000259" key="3">
    <source>
        <dbReference type="Pfam" id="PF20737"/>
    </source>
</evidence>
<dbReference type="PANTHER" id="PTHR43465">
    <property type="entry name" value="DUF1680 DOMAIN PROTEIN (AFU_ORTHOLOGUE AFUA_1G08910)"/>
    <property type="match status" value="1"/>
</dbReference>
<dbReference type="InterPro" id="IPR008928">
    <property type="entry name" value="6-hairpin_glycosidase_sf"/>
</dbReference>
<comment type="caution">
    <text evidence="4">The sequence shown here is derived from an EMBL/GenBank/DDBJ whole genome shotgun (WGS) entry which is preliminary data.</text>
</comment>
<gene>
    <name evidence="4" type="ORF">D6C84_07627</name>
</gene>
<dbReference type="InterPro" id="IPR049174">
    <property type="entry name" value="Beta-AFase-like"/>
</dbReference>
<feature type="domain" description="Non-reducing end beta-L-arabinofuranosidase-like GH127 middle" evidence="2">
    <location>
        <begin position="272"/>
        <end position="355"/>
    </location>
</feature>
<feature type="domain" description="Non-reducing end beta-L-arabinofuranosidase-like GH127 catalytic" evidence="1">
    <location>
        <begin position="192"/>
        <end position="251"/>
    </location>
</feature>
<dbReference type="Proteomes" id="UP000310039">
    <property type="component" value="Unassembled WGS sequence"/>
</dbReference>
<evidence type="ECO:0000259" key="2">
    <source>
        <dbReference type="Pfam" id="PF20736"/>
    </source>
</evidence>
<feature type="domain" description="Non-reducing end beta-L-arabinofuranosidase-like GH127 catalytic" evidence="1">
    <location>
        <begin position="17"/>
        <end position="190"/>
    </location>
</feature>
<evidence type="ECO:0000259" key="1">
    <source>
        <dbReference type="Pfam" id="PF07944"/>
    </source>
</evidence>
<dbReference type="InterPro" id="IPR049049">
    <property type="entry name" value="Beta-AFase-like_GH127_C"/>
</dbReference>
<dbReference type="AlphaFoldDB" id="A0A4S9XQ23"/>
<sequence>MAYPQTSFIHTSLTPDTLLGQRRQAVSANTLQYQLDVLKKTGRYDAFKLKWHPVYDRAPEVWPIPDHLFWDSDVAKWIEGACYFLQQQSMPAIAKAVDELVDMIRSAQQPDGYLNIHYTVVDPGNRFTNLKDMHELYNCGHLIEAALAHQALCRNDQLLSPICSYVDLLCKVFGPGPDQTHGYPGHPEIDLDRKFADIMELCLYNAVLTAMSTDGKKFTYVNQLASSDKDLSERDDWFTVACCPPNMLRLLGTIGGYIWTYNAMAEYRSAHIDVHLYVGAKLTFDCGSDIVELQQETNWPSSGDVEFSLRSKSAKVDIRLRIPGWAESWKITPECPDAEMKKGYLRIRSNWLEKNPDFTLSIPLKPRLLLSHPLTNQNTLTIARGPVVYCVEDVDNAWVEDHFESVLLSAECKITEEEVHDPKSGISYVALNVTKGASILDTRAFEETPFLTNDKLSKGKPLQELKFVPYYFRANRGGKGHMRVGLKKTN</sequence>
<organism evidence="4 5">
    <name type="scientific">Aureobasidium pullulans</name>
    <name type="common">Black yeast</name>
    <name type="synonym">Pullularia pullulans</name>
    <dbReference type="NCBI Taxonomy" id="5580"/>
    <lineage>
        <taxon>Eukaryota</taxon>
        <taxon>Fungi</taxon>
        <taxon>Dikarya</taxon>
        <taxon>Ascomycota</taxon>
        <taxon>Pezizomycotina</taxon>
        <taxon>Dothideomycetes</taxon>
        <taxon>Dothideomycetidae</taxon>
        <taxon>Dothideales</taxon>
        <taxon>Saccotheciaceae</taxon>
        <taxon>Aureobasidium</taxon>
    </lineage>
</organism>
<accession>A0A4S9XQ23</accession>
<dbReference type="EMBL" id="QZBT01000135">
    <property type="protein sequence ID" value="THZ80194.1"/>
    <property type="molecule type" value="Genomic_DNA"/>
</dbReference>
<reference evidence="4 5" key="1">
    <citation type="submission" date="2018-10" db="EMBL/GenBank/DDBJ databases">
        <title>Fifty Aureobasidium pullulans genomes reveal a recombining polyextremotolerant generalist.</title>
        <authorList>
            <person name="Gostincar C."/>
            <person name="Turk M."/>
            <person name="Zajc J."/>
            <person name="Gunde-Cimerman N."/>
        </authorList>
    </citation>
    <scope>NUCLEOTIDE SEQUENCE [LARGE SCALE GENOMIC DNA]</scope>
    <source>
        <strain evidence="4 5">EXF-3403</strain>
    </source>
</reference>
<protein>
    <submittedName>
        <fullName evidence="4">DUF1680-domain-containing protein</fullName>
    </submittedName>
</protein>
<evidence type="ECO:0000313" key="5">
    <source>
        <dbReference type="Proteomes" id="UP000310039"/>
    </source>
</evidence>
<name>A0A4S9XQ23_AURPU</name>
<dbReference type="Pfam" id="PF20737">
    <property type="entry name" value="Glyco_hydro127C"/>
    <property type="match status" value="1"/>
</dbReference>
<dbReference type="InterPro" id="IPR049046">
    <property type="entry name" value="Beta-AFase-like_GH127_middle"/>
</dbReference>
<dbReference type="GO" id="GO:0005975">
    <property type="term" value="P:carbohydrate metabolic process"/>
    <property type="evidence" value="ECO:0007669"/>
    <property type="project" value="InterPro"/>
</dbReference>
<dbReference type="InterPro" id="IPR012878">
    <property type="entry name" value="Beta-AFase-like_GH127_cat"/>
</dbReference>
<dbReference type="SUPFAM" id="SSF48208">
    <property type="entry name" value="Six-hairpin glycosidases"/>
    <property type="match status" value="1"/>
</dbReference>
<dbReference type="Pfam" id="PF07944">
    <property type="entry name" value="Beta-AFase-like_GH127_cat"/>
    <property type="match status" value="2"/>
</dbReference>